<dbReference type="OrthoDB" id="5357220at2759"/>
<dbReference type="AlphaFoldDB" id="A0A8E2EV20"/>
<keyword evidence="2" id="KW-0132">Cell division</keyword>
<dbReference type="Pfam" id="PF08045">
    <property type="entry name" value="CDC14"/>
    <property type="match status" value="1"/>
</dbReference>
<reference evidence="2 3" key="1">
    <citation type="journal article" date="2016" name="Nat. Commun.">
        <title>Ectomycorrhizal ecology is imprinted in the genome of the dominant symbiotic fungus Cenococcum geophilum.</title>
        <authorList>
            <consortium name="DOE Joint Genome Institute"/>
            <person name="Peter M."/>
            <person name="Kohler A."/>
            <person name="Ohm R.A."/>
            <person name="Kuo A."/>
            <person name="Krutzmann J."/>
            <person name="Morin E."/>
            <person name="Arend M."/>
            <person name="Barry K.W."/>
            <person name="Binder M."/>
            <person name="Choi C."/>
            <person name="Clum A."/>
            <person name="Copeland A."/>
            <person name="Grisel N."/>
            <person name="Haridas S."/>
            <person name="Kipfer T."/>
            <person name="LaButti K."/>
            <person name="Lindquist E."/>
            <person name="Lipzen A."/>
            <person name="Maire R."/>
            <person name="Meier B."/>
            <person name="Mihaltcheva S."/>
            <person name="Molinier V."/>
            <person name="Murat C."/>
            <person name="Poggeler S."/>
            <person name="Quandt C.A."/>
            <person name="Sperisen C."/>
            <person name="Tritt A."/>
            <person name="Tisserant E."/>
            <person name="Crous P.W."/>
            <person name="Henrissat B."/>
            <person name="Nehls U."/>
            <person name="Egli S."/>
            <person name="Spatafora J.W."/>
            <person name="Grigoriev I.V."/>
            <person name="Martin F.M."/>
        </authorList>
    </citation>
    <scope>NUCLEOTIDE SEQUENCE [LARGE SCALE GENOMIC DNA]</scope>
    <source>
        <strain evidence="2 3">CBS 207.34</strain>
    </source>
</reference>
<dbReference type="EMBL" id="KV750280">
    <property type="protein sequence ID" value="OCL05467.1"/>
    <property type="molecule type" value="Genomic_DNA"/>
</dbReference>
<evidence type="ECO:0000256" key="1">
    <source>
        <dbReference type="SAM" id="MobiDB-lite"/>
    </source>
</evidence>
<proteinExistence type="predicted"/>
<name>A0A8E2EV20_9PEZI</name>
<dbReference type="GO" id="GO:0051301">
    <property type="term" value="P:cell division"/>
    <property type="evidence" value="ECO:0007669"/>
    <property type="project" value="UniProtKB-KW"/>
</dbReference>
<organism evidence="2 3">
    <name type="scientific">Glonium stellatum</name>
    <dbReference type="NCBI Taxonomy" id="574774"/>
    <lineage>
        <taxon>Eukaryota</taxon>
        <taxon>Fungi</taxon>
        <taxon>Dikarya</taxon>
        <taxon>Ascomycota</taxon>
        <taxon>Pezizomycotina</taxon>
        <taxon>Dothideomycetes</taxon>
        <taxon>Pleosporomycetidae</taxon>
        <taxon>Gloniales</taxon>
        <taxon>Gloniaceae</taxon>
        <taxon>Glonium</taxon>
    </lineage>
</organism>
<protein>
    <submittedName>
        <fullName evidence="2">Cell division control 14, SIN component</fullName>
    </submittedName>
</protein>
<feature type="region of interest" description="Disordered" evidence="1">
    <location>
        <begin position="38"/>
        <end position="71"/>
    </location>
</feature>
<gene>
    <name evidence="2" type="ORF">AOQ84DRAFT_224846</name>
</gene>
<dbReference type="InterPro" id="IPR012535">
    <property type="entry name" value="Cell_div_Cdc14"/>
</dbReference>
<keyword evidence="2" id="KW-0131">Cell cycle</keyword>
<accession>A0A8E2EV20</accession>
<evidence type="ECO:0000313" key="2">
    <source>
        <dbReference type="EMBL" id="OCL05467.1"/>
    </source>
</evidence>
<dbReference type="Proteomes" id="UP000250140">
    <property type="component" value="Unassembled WGS sequence"/>
</dbReference>
<evidence type="ECO:0000313" key="3">
    <source>
        <dbReference type="Proteomes" id="UP000250140"/>
    </source>
</evidence>
<feature type="compositionally biased region" description="Polar residues" evidence="1">
    <location>
        <begin position="56"/>
        <end position="71"/>
    </location>
</feature>
<keyword evidence="3" id="KW-1185">Reference proteome</keyword>
<sequence>MEALLSLAFDNISSKDSAKTRKGLRQIEGLLAQICLSNSSSKSSAASHKRRASAINLGQQQGPTSPKKLSSLSEDPAFREFFRLQEGFEWND</sequence>